<dbReference type="InParanoid" id="A0A2H3E1R2"/>
<accession>A0A2H3E1R2</accession>
<dbReference type="Proteomes" id="UP000217790">
    <property type="component" value="Unassembled WGS sequence"/>
</dbReference>
<sequence length="107" mass="11920">MLCILRLIIDDLQLDLIFSVLGFFSSCRSLTTPLVVSISNGVPMMRALSTSYLDPAFVDICTIIDVIQRRSESDGLCFFRRAYVALNLQFTTSVQAVSSLLLAPRRV</sequence>
<dbReference type="PROSITE" id="PS51257">
    <property type="entry name" value="PROKAR_LIPOPROTEIN"/>
    <property type="match status" value="1"/>
</dbReference>
<organism evidence="1 2">
    <name type="scientific">Armillaria gallica</name>
    <name type="common">Bulbous honey fungus</name>
    <name type="synonym">Armillaria bulbosa</name>
    <dbReference type="NCBI Taxonomy" id="47427"/>
    <lineage>
        <taxon>Eukaryota</taxon>
        <taxon>Fungi</taxon>
        <taxon>Dikarya</taxon>
        <taxon>Basidiomycota</taxon>
        <taxon>Agaricomycotina</taxon>
        <taxon>Agaricomycetes</taxon>
        <taxon>Agaricomycetidae</taxon>
        <taxon>Agaricales</taxon>
        <taxon>Marasmiineae</taxon>
        <taxon>Physalacriaceae</taxon>
        <taxon>Armillaria</taxon>
    </lineage>
</organism>
<keyword evidence="2" id="KW-1185">Reference proteome</keyword>
<evidence type="ECO:0000313" key="1">
    <source>
        <dbReference type="EMBL" id="PBL01372.1"/>
    </source>
</evidence>
<proteinExistence type="predicted"/>
<reference evidence="2" key="1">
    <citation type="journal article" date="2017" name="Nat. Ecol. Evol.">
        <title>Genome expansion and lineage-specific genetic innovations in the forest pathogenic fungi Armillaria.</title>
        <authorList>
            <person name="Sipos G."/>
            <person name="Prasanna A.N."/>
            <person name="Walter M.C."/>
            <person name="O'Connor E."/>
            <person name="Balint B."/>
            <person name="Krizsan K."/>
            <person name="Kiss B."/>
            <person name="Hess J."/>
            <person name="Varga T."/>
            <person name="Slot J."/>
            <person name="Riley R."/>
            <person name="Boka B."/>
            <person name="Rigling D."/>
            <person name="Barry K."/>
            <person name="Lee J."/>
            <person name="Mihaltcheva S."/>
            <person name="LaButti K."/>
            <person name="Lipzen A."/>
            <person name="Waldron R."/>
            <person name="Moloney N.M."/>
            <person name="Sperisen C."/>
            <person name="Kredics L."/>
            <person name="Vagvoelgyi C."/>
            <person name="Patrignani A."/>
            <person name="Fitzpatrick D."/>
            <person name="Nagy I."/>
            <person name="Doyle S."/>
            <person name="Anderson J.B."/>
            <person name="Grigoriev I.V."/>
            <person name="Gueldener U."/>
            <person name="Muensterkoetter M."/>
            <person name="Nagy L.G."/>
        </authorList>
    </citation>
    <scope>NUCLEOTIDE SEQUENCE [LARGE SCALE GENOMIC DNA]</scope>
    <source>
        <strain evidence="2">Ar21-2</strain>
    </source>
</reference>
<gene>
    <name evidence="1" type="ORF">ARMGADRAFT_423547</name>
</gene>
<protein>
    <submittedName>
        <fullName evidence="1">Uncharacterized protein</fullName>
    </submittedName>
</protein>
<dbReference type="AlphaFoldDB" id="A0A2H3E1R2"/>
<evidence type="ECO:0000313" key="2">
    <source>
        <dbReference type="Proteomes" id="UP000217790"/>
    </source>
</evidence>
<name>A0A2H3E1R2_ARMGA</name>
<dbReference type="EMBL" id="KZ293646">
    <property type="protein sequence ID" value="PBL01372.1"/>
    <property type="molecule type" value="Genomic_DNA"/>
</dbReference>